<keyword evidence="2" id="KW-0472">Membrane</keyword>
<protein>
    <submittedName>
        <fullName evidence="3">Uncharacterized protein</fullName>
    </submittedName>
</protein>
<evidence type="ECO:0000256" key="1">
    <source>
        <dbReference type="SAM" id="MobiDB-lite"/>
    </source>
</evidence>
<keyword evidence="4" id="KW-1185">Reference proteome</keyword>
<comment type="caution">
    <text evidence="3">The sequence shown here is derived from an EMBL/GenBank/DDBJ whole genome shotgun (WGS) entry which is preliminary data.</text>
</comment>
<dbReference type="EMBL" id="JBHSIV010000006">
    <property type="protein sequence ID" value="MFC5062192.1"/>
    <property type="molecule type" value="Genomic_DNA"/>
</dbReference>
<dbReference type="Proteomes" id="UP001595947">
    <property type="component" value="Unassembled WGS sequence"/>
</dbReference>
<organism evidence="3 4">
    <name type="scientific">Actinomycetospora atypica</name>
    <dbReference type="NCBI Taxonomy" id="1290095"/>
    <lineage>
        <taxon>Bacteria</taxon>
        <taxon>Bacillati</taxon>
        <taxon>Actinomycetota</taxon>
        <taxon>Actinomycetes</taxon>
        <taxon>Pseudonocardiales</taxon>
        <taxon>Pseudonocardiaceae</taxon>
        <taxon>Actinomycetospora</taxon>
    </lineage>
</organism>
<name>A0ABV9YJV7_9PSEU</name>
<sequence length="75" mass="7550">MTTDKDQTPFEKPGSAPTKPSGGRSRLAVGVIAGLFFVVLVILGVVLYMSASATGGGGNGQTTGTVLLLLFPLLG</sequence>
<proteinExistence type="predicted"/>
<feature type="transmembrane region" description="Helical" evidence="2">
    <location>
        <begin position="27"/>
        <end position="49"/>
    </location>
</feature>
<evidence type="ECO:0000313" key="3">
    <source>
        <dbReference type="EMBL" id="MFC5062192.1"/>
    </source>
</evidence>
<accession>A0ABV9YJV7</accession>
<keyword evidence="2" id="KW-0812">Transmembrane</keyword>
<evidence type="ECO:0000313" key="4">
    <source>
        <dbReference type="Proteomes" id="UP001595947"/>
    </source>
</evidence>
<evidence type="ECO:0000256" key="2">
    <source>
        <dbReference type="SAM" id="Phobius"/>
    </source>
</evidence>
<gene>
    <name evidence="3" type="ORF">ACFPBZ_08245</name>
</gene>
<reference evidence="4" key="1">
    <citation type="journal article" date="2019" name="Int. J. Syst. Evol. Microbiol.">
        <title>The Global Catalogue of Microorganisms (GCM) 10K type strain sequencing project: providing services to taxonomists for standard genome sequencing and annotation.</title>
        <authorList>
            <consortium name="The Broad Institute Genomics Platform"/>
            <consortium name="The Broad Institute Genome Sequencing Center for Infectious Disease"/>
            <person name="Wu L."/>
            <person name="Ma J."/>
        </authorList>
    </citation>
    <scope>NUCLEOTIDE SEQUENCE [LARGE SCALE GENOMIC DNA]</scope>
    <source>
        <strain evidence="4">CGMCC 4.7093</strain>
    </source>
</reference>
<keyword evidence="2" id="KW-1133">Transmembrane helix</keyword>
<dbReference type="RefSeq" id="WP_378035533.1">
    <property type="nucleotide sequence ID" value="NZ_JBHSIV010000006.1"/>
</dbReference>
<feature type="region of interest" description="Disordered" evidence="1">
    <location>
        <begin position="1"/>
        <end position="25"/>
    </location>
</feature>